<evidence type="ECO:0000256" key="1">
    <source>
        <dbReference type="SAM" id="MobiDB-lite"/>
    </source>
</evidence>
<feature type="compositionally biased region" description="Acidic residues" evidence="1">
    <location>
        <begin position="113"/>
        <end position="151"/>
    </location>
</feature>
<sequence length="175" mass="20305">MRRVYEEIEKVELIEGKQSKRQNRMEVDSAKVSTNYKPPKGFPIDFYDPTWFNNFPVGKKTILADAFKVDFLPNASQSIRGVQHPDERLSDQNFTEKYWEKNTEKYELSNEISSEDEDSESDYNEAESIEESDQSNSDSEADNSEMEEEPEISFSFDRDTDMAHAQDPSQFIVGD</sequence>
<organism evidence="2 3">
    <name type="scientific">Austropuccinia psidii MF-1</name>
    <dbReference type="NCBI Taxonomy" id="1389203"/>
    <lineage>
        <taxon>Eukaryota</taxon>
        <taxon>Fungi</taxon>
        <taxon>Dikarya</taxon>
        <taxon>Basidiomycota</taxon>
        <taxon>Pucciniomycotina</taxon>
        <taxon>Pucciniomycetes</taxon>
        <taxon>Pucciniales</taxon>
        <taxon>Sphaerophragmiaceae</taxon>
        <taxon>Austropuccinia</taxon>
    </lineage>
</organism>
<dbReference type="AlphaFoldDB" id="A0A9Q3HK70"/>
<evidence type="ECO:0000313" key="2">
    <source>
        <dbReference type="EMBL" id="MBW0504760.1"/>
    </source>
</evidence>
<keyword evidence="3" id="KW-1185">Reference proteome</keyword>
<name>A0A9Q3HK70_9BASI</name>
<proteinExistence type="predicted"/>
<dbReference type="EMBL" id="AVOT02018118">
    <property type="protein sequence ID" value="MBW0504760.1"/>
    <property type="molecule type" value="Genomic_DNA"/>
</dbReference>
<dbReference type="Proteomes" id="UP000765509">
    <property type="component" value="Unassembled WGS sequence"/>
</dbReference>
<evidence type="ECO:0000313" key="3">
    <source>
        <dbReference type="Proteomes" id="UP000765509"/>
    </source>
</evidence>
<feature type="region of interest" description="Disordered" evidence="1">
    <location>
        <begin position="105"/>
        <end position="175"/>
    </location>
</feature>
<accession>A0A9Q3HK70</accession>
<protein>
    <submittedName>
        <fullName evidence="2">Uncharacterized protein</fullName>
    </submittedName>
</protein>
<gene>
    <name evidence="2" type="ORF">O181_044475</name>
</gene>
<reference evidence="2" key="1">
    <citation type="submission" date="2021-03" db="EMBL/GenBank/DDBJ databases">
        <title>Draft genome sequence of rust myrtle Austropuccinia psidii MF-1, a brazilian biotype.</title>
        <authorList>
            <person name="Quecine M.C."/>
            <person name="Pachon D.M.R."/>
            <person name="Bonatelli M.L."/>
            <person name="Correr F.H."/>
            <person name="Franceschini L.M."/>
            <person name="Leite T.F."/>
            <person name="Margarido G.R.A."/>
            <person name="Almeida C.A."/>
            <person name="Ferrarezi J.A."/>
            <person name="Labate C.A."/>
        </authorList>
    </citation>
    <scope>NUCLEOTIDE SEQUENCE</scope>
    <source>
        <strain evidence="2">MF-1</strain>
    </source>
</reference>
<comment type="caution">
    <text evidence="2">The sequence shown here is derived from an EMBL/GenBank/DDBJ whole genome shotgun (WGS) entry which is preliminary data.</text>
</comment>